<accession>A0A6B2L5S4</accession>
<evidence type="ECO:0000256" key="2">
    <source>
        <dbReference type="ARBA" id="ARBA00022475"/>
    </source>
</evidence>
<dbReference type="PANTHER" id="PTHR30106">
    <property type="entry name" value="INNER MEMBRANE PROTEIN YEIH-RELATED"/>
    <property type="match status" value="1"/>
</dbReference>
<comment type="subcellular location">
    <subcellularLocation>
        <location evidence="1">Cell membrane</location>
        <topology evidence="1">Multi-pass membrane protein</topology>
    </subcellularLocation>
</comment>
<feature type="transmembrane region" description="Helical" evidence="6">
    <location>
        <begin position="67"/>
        <end position="83"/>
    </location>
</feature>
<feature type="transmembrane region" description="Helical" evidence="6">
    <location>
        <begin position="120"/>
        <end position="144"/>
    </location>
</feature>
<dbReference type="Pfam" id="PF03601">
    <property type="entry name" value="Cons_hypoth698"/>
    <property type="match status" value="1"/>
</dbReference>
<evidence type="ECO:0000256" key="3">
    <source>
        <dbReference type="ARBA" id="ARBA00022692"/>
    </source>
</evidence>
<feature type="transmembrane region" description="Helical" evidence="6">
    <location>
        <begin position="329"/>
        <end position="347"/>
    </location>
</feature>
<dbReference type="EMBL" id="GIBP01003355">
    <property type="protein sequence ID" value="NDV32324.1"/>
    <property type="molecule type" value="Transcribed_RNA"/>
</dbReference>
<feature type="transmembrane region" description="Helical" evidence="6">
    <location>
        <begin position="37"/>
        <end position="55"/>
    </location>
</feature>
<sequence length="393" mass="42416">MVWFFVVVGLSAGEVDITNFHPWTNGPQLWSNIKGSTTILLILVLATLATLYLVHKALGKPETLGQYFFLLLFLLLSKLLGTFDPFKQHGFGESVFCILLGFAFRNLLPGAYAAHYAKGLLSMEFIIKIGIVLLALNFEAVAVIGAKSLLVAWLETSAVLAGVYWIGRGVLRMDSPSAIVTSGGLSICGSSAAMAITDTIKSDKAQTRSLIAMMSLLTIPLIPVLPSVSLSMGLNSDTAGAWIGGCVDSTGAVSASAVLGGAEMLRTAILIKMLQNMLIGPVTLVISMWYYHSFKPLLLWEKFPKFVLGFILVGIITTVLPVGLRSRVLSNSFVASEWFSALSFVLIGMDINVRTLKEDFGNQLSMFVLYVIGQLIDIATTLGISYIAFTIIK</sequence>
<evidence type="ECO:0000313" key="7">
    <source>
        <dbReference type="EMBL" id="NDV32324.1"/>
    </source>
</evidence>
<keyword evidence="3 6" id="KW-0812">Transmembrane</keyword>
<feature type="transmembrane region" description="Helical" evidence="6">
    <location>
        <begin position="89"/>
        <end position="108"/>
    </location>
</feature>
<dbReference type="PANTHER" id="PTHR30106:SF1">
    <property type="entry name" value="UPF0324 MEMBRANE PROTEIN FN0533"/>
    <property type="match status" value="1"/>
</dbReference>
<feature type="transmembrane region" description="Helical" evidence="6">
    <location>
        <begin position="210"/>
        <end position="229"/>
    </location>
</feature>
<evidence type="ECO:0000256" key="4">
    <source>
        <dbReference type="ARBA" id="ARBA00022989"/>
    </source>
</evidence>
<feature type="transmembrane region" description="Helical" evidence="6">
    <location>
        <begin position="274"/>
        <end position="291"/>
    </location>
</feature>
<evidence type="ECO:0008006" key="8">
    <source>
        <dbReference type="Google" id="ProtNLM"/>
    </source>
</evidence>
<evidence type="ECO:0000256" key="1">
    <source>
        <dbReference type="ARBA" id="ARBA00004651"/>
    </source>
</evidence>
<feature type="transmembrane region" description="Helical" evidence="6">
    <location>
        <begin position="241"/>
        <end position="262"/>
    </location>
</feature>
<evidence type="ECO:0000256" key="6">
    <source>
        <dbReference type="SAM" id="Phobius"/>
    </source>
</evidence>
<proteinExistence type="predicted"/>
<evidence type="ECO:0000256" key="5">
    <source>
        <dbReference type="ARBA" id="ARBA00023136"/>
    </source>
</evidence>
<protein>
    <recommendedName>
        <fullName evidence="8">Sulfate exporter family transporter</fullName>
    </recommendedName>
</protein>
<name>A0A6B2L5S4_9EUKA</name>
<keyword evidence="4 6" id="KW-1133">Transmembrane helix</keyword>
<dbReference type="AlphaFoldDB" id="A0A6B2L5S4"/>
<keyword evidence="5 6" id="KW-0472">Membrane</keyword>
<reference evidence="7" key="1">
    <citation type="journal article" date="2020" name="J. Eukaryot. Microbiol.">
        <title>De novo Sequencing, Assembly and Annotation of the Transcriptome for the Free-Living Testate Amoeba Arcella intermedia.</title>
        <authorList>
            <person name="Ribeiro G.M."/>
            <person name="Porfirio-Sousa A.L."/>
            <person name="Maurer-Alcala X.X."/>
            <person name="Katz L.A."/>
            <person name="Lahr D.J.G."/>
        </authorList>
    </citation>
    <scope>NUCLEOTIDE SEQUENCE</scope>
</reference>
<organism evidence="7">
    <name type="scientific">Arcella intermedia</name>
    <dbReference type="NCBI Taxonomy" id="1963864"/>
    <lineage>
        <taxon>Eukaryota</taxon>
        <taxon>Amoebozoa</taxon>
        <taxon>Tubulinea</taxon>
        <taxon>Elardia</taxon>
        <taxon>Arcellinida</taxon>
        <taxon>Sphaerothecina</taxon>
        <taxon>Arcellidae</taxon>
        <taxon>Arcella</taxon>
    </lineage>
</organism>
<feature type="transmembrane region" description="Helical" evidence="6">
    <location>
        <begin position="367"/>
        <end position="392"/>
    </location>
</feature>
<feature type="transmembrane region" description="Helical" evidence="6">
    <location>
        <begin position="150"/>
        <end position="167"/>
    </location>
</feature>
<dbReference type="GO" id="GO:0005886">
    <property type="term" value="C:plasma membrane"/>
    <property type="evidence" value="ECO:0007669"/>
    <property type="project" value="UniProtKB-SubCell"/>
</dbReference>
<keyword evidence="2" id="KW-1003">Cell membrane</keyword>
<feature type="transmembrane region" description="Helical" evidence="6">
    <location>
        <begin position="303"/>
        <end position="322"/>
    </location>
</feature>
<dbReference type="InterPro" id="IPR018383">
    <property type="entry name" value="UPF0324_pro"/>
</dbReference>